<dbReference type="Proteomes" id="UP001054945">
    <property type="component" value="Unassembled WGS sequence"/>
</dbReference>
<dbReference type="EMBL" id="BPLR01002642">
    <property type="protein sequence ID" value="GIX76032.1"/>
    <property type="molecule type" value="Genomic_DNA"/>
</dbReference>
<dbReference type="AlphaFoldDB" id="A0AAV4MXF1"/>
<sequence length="88" mass="9770">MVHARPAPESMFIRIVCSKGGGRLTRGSSNIVASAGLLIADFLWAYLVEERVVHLQWRLKVRGSPDLIRTETFWGGGVECMRAEIRSG</sequence>
<evidence type="ECO:0000313" key="1">
    <source>
        <dbReference type="EMBL" id="GIX76032.1"/>
    </source>
</evidence>
<comment type="caution">
    <text evidence="1">The sequence shown here is derived from an EMBL/GenBank/DDBJ whole genome shotgun (WGS) entry which is preliminary data.</text>
</comment>
<organism evidence="1 2">
    <name type="scientific">Caerostris extrusa</name>
    <name type="common">Bark spider</name>
    <name type="synonym">Caerostris bankana</name>
    <dbReference type="NCBI Taxonomy" id="172846"/>
    <lineage>
        <taxon>Eukaryota</taxon>
        <taxon>Metazoa</taxon>
        <taxon>Ecdysozoa</taxon>
        <taxon>Arthropoda</taxon>
        <taxon>Chelicerata</taxon>
        <taxon>Arachnida</taxon>
        <taxon>Araneae</taxon>
        <taxon>Araneomorphae</taxon>
        <taxon>Entelegynae</taxon>
        <taxon>Araneoidea</taxon>
        <taxon>Araneidae</taxon>
        <taxon>Caerostris</taxon>
    </lineage>
</organism>
<protein>
    <submittedName>
        <fullName evidence="1">Uncharacterized protein</fullName>
    </submittedName>
</protein>
<proteinExistence type="predicted"/>
<accession>A0AAV4MXF1</accession>
<keyword evidence="2" id="KW-1185">Reference proteome</keyword>
<name>A0AAV4MXF1_CAEEX</name>
<gene>
    <name evidence="1" type="ORF">CEXT_429551</name>
</gene>
<evidence type="ECO:0000313" key="2">
    <source>
        <dbReference type="Proteomes" id="UP001054945"/>
    </source>
</evidence>
<reference evidence="1 2" key="1">
    <citation type="submission" date="2021-06" db="EMBL/GenBank/DDBJ databases">
        <title>Caerostris extrusa draft genome.</title>
        <authorList>
            <person name="Kono N."/>
            <person name="Arakawa K."/>
        </authorList>
    </citation>
    <scope>NUCLEOTIDE SEQUENCE [LARGE SCALE GENOMIC DNA]</scope>
</reference>